<feature type="region of interest" description="Disordered" evidence="1">
    <location>
        <begin position="87"/>
        <end position="114"/>
    </location>
</feature>
<organism evidence="2 3">
    <name type="scientific">Candidatus Methylacidiphilum fumarolicum</name>
    <dbReference type="NCBI Taxonomy" id="591154"/>
    <lineage>
        <taxon>Bacteria</taxon>
        <taxon>Pseudomonadati</taxon>
        <taxon>Verrucomicrobiota</taxon>
        <taxon>Methylacidiphilae</taxon>
        <taxon>Methylacidiphilales</taxon>
        <taxon>Methylacidiphilaceae</taxon>
        <taxon>Methylacidiphilum (ex Ratnadevi et al. 2023)</taxon>
    </lineage>
</organism>
<dbReference type="EMBL" id="OX458932">
    <property type="protein sequence ID" value="CAI9084975.1"/>
    <property type="molecule type" value="Genomic_DNA"/>
</dbReference>
<sequence>MTLKGGKRIVIPLAGKLKIRGMIYLVLKEKKAVISYVAPLKVPKRLDGEIVGIDMGLSEAFTDDKGKKYGKGVGKVLAKLSKQYTEKGRKRQKLQSYVRRQKTKQKQGALARII</sequence>
<evidence type="ECO:0000256" key="1">
    <source>
        <dbReference type="SAM" id="MobiDB-lite"/>
    </source>
</evidence>
<protein>
    <recommendedName>
        <fullName evidence="4">Transposase</fullName>
    </recommendedName>
</protein>
<evidence type="ECO:0008006" key="4">
    <source>
        <dbReference type="Google" id="ProtNLM"/>
    </source>
</evidence>
<gene>
    <name evidence="2" type="ORF">MFUM_0593</name>
</gene>
<feature type="compositionally biased region" description="Basic residues" evidence="1">
    <location>
        <begin position="88"/>
        <end position="105"/>
    </location>
</feature>
<dbReference type="RefSeq" id="WP_045086716.1">
    <property type="nucleotide sequence ID" value="NZ_OX458932.1"/>
</dbReference>
<proteinExistence type="predicted"/>
<name>A0ABM9IBE1_9BACT</name>
<evidence type="ECO:0000313" key="2">
    <source>
        <dbReference type="EMBL" id="CAI9084975.1"/>
    </source>
</evidence>
<accession>A0ABM9IBE1</accession>
<keyword evidence="3" id="KW-1185">Reference proteome</keyword>
<evidence type="ECO:0000313" key="3">
    <source>
        <dbReference type="Proteomes" id="UP001161497"/>
    </source>
</evidence>
<reference evidence="2" key="1">
    <citation type="submission" date="2023-03" db="EMBL/GenBank/DDBJ databases">
        <authorList>
            <person name="Cremers G."/>
            <person name="Picone N."/>
        </authorList>
    </citation>
    <scope>NUCLEOTIDE SEQUENCE</scope>
    <source>
        <strain evidence="2">Sample_alias</strain>
    </source>
</reference>
<dbReference type="Proteomes" id="UP001161497">
    <property type="component" value="Chromosome"/>
</dbReference>